<dbReference type="InterPro" id="IPR043128">
    <property type="entry name" value="Rev_trsase/Diguanyl_cyclase"/>
</dbReference>
<reference evidence="2 3" key="1">
    <citation type="submission" date="2011-01" db="EMBL/GenBank/DDBJ databases">
        <title>Whole genome sequence of Amphibacillus xylinus NBRC 15112.</title>
        <authorList>
            <person name="Nakazawa H."/>
            <person name="Katano Y."/>
            <person name="Nakamura S."/>
            <person name="Sasagawa M."/>
            <person name="Fukada J."/>
            <person name="Arai T."/>
            <person name="Sasakura N."/>
            <person name="Mochizuki D."/>
            <person name="Hosoyama A."/>
            <person name="Harada K."/>
            <person name="Horikawa H."/>
            <person name="Kato Y."/>
            <person name="Harada T."/>
            <person name="Sasaki K."/>
            <person name="Sekiguchi M."/>
            <person name="Hodoyama M."/>
            <person name="Nishiko R."/>
            <person name="Narita H."/>
            <person name="Hanamaki A."/>
            <person name="Hata C."/>
            <person name="Konno Y."/>
            <person name="Niimura Y."/>
            <person name="Yamazaki S."/>
            <person name="Fujita N."/>
        </authorList>
    </citation>
    <scope>NUCLEOTIDE SEQUENCE [LARGE SCALE GENOMIC DNA]</scope>
    <source>
        <strain evidence="3">ATCC 51415 / DSM 6626 / JCM 7361 / LMG 17667 / NBRC 15112 / Ep01</strain>
    </source>
</reference>
<dbReference type="InterPro" id="IPR050469">
    <property type="entry name" value="Diguanylate_Cyclase"/>
</dbReference>
<evidence type="ECO:0000313" key="2">
    <source>
        <dbReference type="EMBL" id="BAM47042.1"/>
    </source>
</evidence>
<dbReference type="InterPro" id="IPR029016">
    <property type="entry name" value="GAF-like_dom_sf"/>
</dbReference>
<protein>
    <recommendedName>
        <fullName evidence="1">GGDEF domain-containing protein</fullName>
    </recommendedName>
</protein>
<evidence type="ECO:0000313" key="3">
    <source>
        <dbReference type="Proteomes" id="UP000006294"/>
    </source>
</evidence>
<name>K0J1P8_AMPXN</name>
<dbReference type="PANTHER" id="PTHR45138">
    <property type="entry name" value="REGULATORY COMPONENTS OF SENSORY TRANSDUCTION SYSTEM"/>
    <property type="match status" value="1"/>
</dbReference>
<dbReference type="Proteomes" id="UP000006294">
    <property type="component" value="Chromosome"/>
</dbReference>
<dbReference type="KEGG" id="axl:AXY_09100"/>
<keyword evidence="3" id="KW-1185">Reference proteome</keyword>
<dbReference type="HOGENOM" id="CLU_021081_2_0_9"/>
<dbReference type="SUPFAM" id="SSF55781">
    <property type="entry name" value="GAF domain-like"/>
    <property type="match status" value="2"/>
</dbReference>
<dbReference type="GO" id="GO:0005886">
    <property type="term" value="C:plasma membrane"/>
    <property type="evidence" value="ECO:0007669"/>
    <property type="project" value="TreeGrafter"/>
</dbReference>
<dbReference type="EMBL" id="AP012050">
    <property type="protein sequence ID" value="BAM47042.1"/>
    <property type="molecule type" value="Genomic_DNA"/>
</dbReference>
<organism evidence="2 3">
    <name type="scientific">Amphibacillus xylanus (strain ATCC 51415 / DSM 6626 / JCM 7361 / LMG 17667 / NBRC 15112 / Ep01)</name>
    <dbReference type="NCBI Taxonomy" id="698758"/>
    <lineage>
        <taxon>Bacteria</taxon>
        <taxon>Bacillati</taxon>
        <taxon>Bacillota</taxon>
        <taxon>Bacilli</taxon>
        <taxon>Bacillales</taxon>
        <taxon>Bacillaceae</taxon>
        <taxon>Amphibacillus</taxon>
    </lineage>
</organism>
<dbReference type="PATRIC" id="fig|698758.3.peg.905"/>
<dbReference type="SUPFAM" id="SSF55073">
    <property type="entry name" value="Nucleotide cyclase"/>
    <property type="match status" value="1"/>
</dbReference>
<evidence type="ECO:0000259" key="1">
    <source>
        <dbReference type="PROSITE" id="PS50887"/>
    </source>
</evidence>
<dbReference type="Pfam" id="PF00990">
    <property type="entry name" value="GGDEF"/>
    <property type="match status" value="1"/>
</dbReference>
<dbReference type="SMART" id="SM00267">
    <property type="entry name" value="GGDEF"/>
    <property type="match status" value="1"/>
</dbReference>
<dbReference type="Gene3D" id="3.30.450.40">
    <property type="match status" value="2"/>
</dbReference>
<accession>K0J1P8</accession>
<dbReference type="GO" id="GO:0052621">
    <property type="term" value="F:diguanylate cyclase activity"/>
    <property type="evidence" value="ECO:0007669"/>
    <property type="project" value="TreeGrafter"/>
</dbReference>
<dbReference type="RefSeq" id="WP_015009647.1">
    <property type="nucleotide sequence ID" value="NC_018704.1"/>
</dbReference>
<gene>
    <name evidence="2" type="ordered locus">AXY_09100</name>
</gene>
<dbReference type="AlphaFoldDB" id="K0J1P8"/>
<proteinExistence type="predicted"/>
<dbReference type="eggNOG" id="COG2203">
    <property type="taxonomic scope" value="Bacteria"/>
</dbReference>
<dbReference type="InterPro" id="IPR029787">
    <property type="entry name" value="Nucleotide_cyclase"/>
</dbReference>
<feature type="domain" description="GGDEF" evidence="1">
    <location>
        <begin position="490"/>
        <end position="618"/>
    </location>
</feature>
<dbReference type="PANTHER" id="PTHR45138:SF9">
    <property type="entry name" value="DIGUANYLATE CYCLASE DGCM-RELATED"/>
    <property type="match status" value="1"/>
</dbReference>
<dbReference type="GO" id="GO:0043709">
    <property type="term" value="P:cell adhesion involved in single-species biofilm formation"/>
    <property type="evidence" value="ECO:0007669"/>
    <property type="project" value="TreeGrafter"/>
</dbReference>
<dbReference type="Gene3D" id="3.30.70.270">
    <property type="match status" value="1"/>
</dbReference>
<dbReference type="GO" id="GO:1902201">
    <property type="term" value="P:negative regulation of bacterial-type flagellum-dependent cell motility"/>
    <property type="evidence" value="ECO:0007669"/>
    <property type="project" value="TreeGrafter"/>
</dbReference>
<dbReference type="eggNOG" id="COG2199">
    <property type="taxonomic scope" value="Bacteria"/>
</dbReference>
<dbReference type="PROSITE" id="PS50887">
    <property type="entry name" value="GGDEF"/>
    <property type="match status" value="1"/>
</dbReference>
<dbReference type="NCBIfam" id="TIGR00254">
    <property type="entry name" value="GGDEF"/>
    <property type="match status" value="1"/>
</dbReference>
<dbReference type="InterPro" id="IPR000160">
    <property type="entry name" value="GGDEF_dom"/>
</dbReference>
<dbReference type="CDD" id="cd01949">
    <property type="entry name" value="GGDEF"/>
    <property type="match status" value="1"/>
</dbReference>
<sequence length="619" mass="71831">MKSYTLTDDHELFIYDPKRYYKNSEWLNAILKQMKLLLNVNSVALYLFDFWADQYTCVQSISDDEIELPHHLPMSILNKVHQYKKLSTKSAQLLMGDNEFERIAIASLEEDGDVFGYFLFFAKDKHQLASDKKHYITQIVKDMELIIYEMRKARQSVAQANKYENMYNITQKFHSSMNPRDVLAEITEIIYSIYPNFKCELYLSKNYQEDLSLPIKEFIYNERYADKASAQAFLTGKLKIESTNDSITLYAPFNGKQGVYGVMQLTSNEISHIPNSEVEFIRLLANTAGNALENAQLYQQSNFLIQDLQLINTFAHELNKLECLTSITQFIRKQFRSSFNAEEVGFVLINDLGKYEIEDASTSFFHSVNNTELITFLLDKVKNEKEAIFISDFKDRFEDVLLPFSSVILLPMVQTDHLIGIIIVLHSDSYYFTFDQYKLMISLVQHSTLAFDNIILREKLEQSVITDYLTKLYSREYLDEKCQEHLNVDEQGVFLLIDLDDFKLVNDSFGHDVGDMVLIQVSNIIRREIDGQGFAARWGGEELAIYLPEKNMQMGRVLANKLLSLIEQSTKPRITASIGLAHWDHTMKLTLDELLDKADQALYRAKRLGKNQYQIISNY</sequence>
<dbReference type="OrthoDB" id="9759607at2"/>
<dbReference type="STRING" id="698758.AXY_09100"/>